<organism evidence="1 2">
    <name type="scientific">Hibiscus sabdariffa</name>
    <name type="common">roselle</name>
    <dbReference type="NCBI Taxonomy" id="183260"/>
    <lineage>
        <taxon>Eukaryota</taxon>
        <taxon>Viridiplantae</taxon>
        <taxon>Streptophyta</taxon>
        <taxon>Embryophyta</taxon>
        <taxon>Tracheophyta</taxon>
        <taxon>Spermatophyta</taxon>
        <taxon>Magnoliopsida</taxon>
        <taxon>eudicotyledons</taxon>
        <taxon>Gunneridae</taxon>
        <taxon>Pentapetalae</taxon>
        <taxon>rosids</taxon>
        <taxon>malvids</taxon>
        <taxon>Malvales</taxon>
        <taxon>Malvaceae</taxon>
        <taxon>Malvoideae</taxon>
        <taxon>Hibiscus</taxon>
    </lineage>
</organism>
<sequence length="83" mass="9497">MVQLVVVRAPSSKHVKNPVVDQTTVVEWGRMFYFISWMPCGPITSSVTGPTIQLQTIYRGFERNRPDLSCTCTFLFLRLPYKG</sequence>
<accession>A0ABR2PVM6</accession>
<keyword evidence="2" id="KW-1185">Reference proteome</keyword>
<gene>
    <name evidence="1" type="ORF">V6N11_048590</name>
</gene>
<name>A0ABR2PVM6_9ROSI</name>
<dbReference type="EMBL" id="JBBPBN010000050">
    <property type="protein sequence ID" value="KAK8992511.1"/>
    <property type="molecule type" value="Genomic_DNA"/>
</dbReference>
<evidence type="ECO:0000313" key="2">
    <source>
        <dbReference type="Proteomes" id="UP001396334"/>
    </source>
</evidence>
<reference evidence="1 2" key="1">
    <citation type="journal article" date="2024" name="G3 (Bethesda)">
        <title>Genome assembly of Hibiscus sabdariffa L. provides insights into metabolisms of medicinal natural products.</title>
        <authorList>
            <person name="Kim T."/>
        </authorList>
    </citation>
    <scope>NUCLEOTIDE SEQUENCE [LARGE SCALE GENOMIC DNA]</scope>
    <source>
        <strain evidence="1">TK-2024</strain>
        <tissue evidence="1">Old leaves</tissue>
    </source>
</reference>
<comment type="caution">
    <text evidence="1">The sequence shown here is derived from an EMBL/GenBank/DDBJ whole genome shotgun (WGS) entry which is preliminary data.</text>
</comment>
<dbReference type="Proteomes" id="UP001396334">
    <property type="component" value="Unassembled WGS sequence"/>
</dbReference>
<proteinExistence type="predicted"/>
<evidence type="ECO:0000313" key="1">
    <source>
        <dbReference type="EMBL" id="KAK8992511.1"/>
    </source>
</evidence>
<protein>
    <submittedName>
        <fullName evidence="1">Uncharacterized protein</fullName>
    </submittedName>
</protein>